<accession>A0A4R2Q2F5</accession>
<keyword evidence="2" id="KW-0472">Membrane</keyword>
<evidence type="ECO:0000313" key="4">
    <source>
        <dbReference type="EMBL" id="TCP42853.1"/>
    </source>
</evidence>
<protein>
    <submittedName>
        <fullName evidence="4">Putative secreted protein</fullName>
    </submittedName>
</protein>
<dbReference type="GO" id="GO:0016788">
    <property type="term" value="F:hydrolase activity, acting on ester bonds"/>
    <property type="evidence" value="ECO:0007669"/>
    <property type="project" value="InterPro"/>
</dbReference>
<feature type="transmembrane region" description="Helical" evidence="2">
    <location>
        <begin position="297"/>
        <end position="316"/>
    </location>
</feature>
<name>A0A4R2Q2F5_9RHOB</name>
<dbReference type="Pfam" id="PF00657">
    <property type="entry name" value="Lipase_GDSL"/>
    <property type="match status" value="1"/>
</dbReference>
<dbReference type="Proteomes" id="UP000294835">
    <property type="component" value="Unassembled WGS sequence"/>
</dbReference>
<dbReference type="InterPro" id="IPR051058">
    <property type="entry name" value="GDSL_Est/Lipase"/>
</dbReference>
<keyword evidence="2" id="KW-1133">Transmembrane helix</keyword>
<dbReference type="SUPFAM" id="SSF52266">
    <property type="entry name" value="SGNH hydrolase"/>
    <property type="match status" value="1"/>
</dbReference>
<evidence type="ECO:0000256" key="1">
    <source>
        <dbReference type="ARBA" id="ARBA00022801"/>
    </source>
</evidence>
<sequence length="328" mass="32980">MKHLALAVALLAAPLPAAAVSLGTYSDVFVFGDSLSDPGNLFDAVYGAPLSPVAPLYGNAQFSDADAWASQLGIDFASGANFAFGGATAVQSGPFDIALPNGPYPVDVPDFADQRALYRAAAPTLGSNPLAAVWFGGNDLRDAFIAPDPGSAVPIAIGQAVTAIATGVQELVNEGLTTVAVFGLPNLGRVPQITTRGAAAIAAATGATVAFNDTLRTALAGVTGGDLAFVDIFGLFETVAAAPGAYGFTDIEDACLGALLAGTASDCQGFLFYDDLHPTAAGHALIADRFLESIAPVPLPAGGGLLLAGLGMLAIVRRTQAADMSRTA</sequence>
<keyword evidence="2" id="KW-0812">Transmembrane</keyword>
<keyword evidence="1" id="KW-0378">Hydrolase</keyword>
<organism evidence="4 5">
    <name type="scientific">Rhodovulum marinum</name>
    <dbReference type="NCBI Taxonomy" id="320662"/>
    <lineage>
        <taxon>Bacteria</taxon>
        <taxon>Pseudomonadati</taxon>
        <taxon>Pseudomonadota</taxon>
        <taxon>Alphaproteobacteria</taxon>
        <taxon>Rhodobacterales</taxon>
        <taxon>Paracoccaceae</taxon>
        <taxon>Rhodovulum</taxon>
    </lineage>
</organism>
<dbReference type="NCBIfam" id="TIGR03370">
    <property type="entry name" value="VPLPA-CTERM"/>
    <property type="match status" value="1"/>
</dbReference>
<dbReference type="InterPro" id="IPR001087">
    <property type="entry name" value="GDSL"/>
</dbReference>
<keyword evidence="5" id="KW-1185">Reference proteome</keyword>
<proteinExistence type="predicted"/>
<evidence type="ECO:0000256" key="2">
    <source>
        <dbReference type="SAM" id="Phobius"/>
    </source>
</evidence>
<dbReference type="AlphaFoldDB" id="A0A4R2Q2F5"/>
<dbReference type="PANTHER" id="PTHR45648:SF22">
    <property type="entry name" value="GDSL LIPASE_ACYLHYDROLASE FAMILY PROTEIN (AFU_ORTHOLOGUE AFUA_4G14700)"/>
    <property type="match status" value="1"/>
</dbReference>
<evidence type="ECO:0000256" key="3">
    <source>
        <dbReference type="SAM" id="SignalP"/>
    </source>
</evidence>
<dbReference type="Gene3D" id="3.40.50.1110">
    <property type="entry name" value="SGNH hydrolase"/>
    <property type="match status" value="1"/>
</dbReference>
<dbReference type="InterPro" id="IPR036514">
    <property type="entry name" value="SGNH_hydro_sf"/>
</dbReference>
<gene>
    <name evidence="4" type="ORF">EV662_10242</name>
</gene>
<evidence type="ECO:0000313" key="5">
    <source>
        <dbReference type="Proteomes" id="UP000294835"/>
    </source>
</evidence>
<feature type="chain" id="PRO_5020207150" evidence="3">
    <location>
        <begin position="20"/>
        <end position="328"/>
    </location>
</feature>
<dbReference type="PANTHER" id="PTHR45648">
    <property type="entry name" value="GDSL LIPASE/ACYLHYDROLASE FAMILY PROTEIN (AFU_ORTHOLOGUE AFUA_4G14700)"/>
    <property type="match status" value="1"/>
</dbReference>
<dbReference type="EMBL" id="SLXP01000002">
    <property type="protein sequence ID" value="TCP42853.1"/>
    <property type="molecule type" value="Genomic_DNA"/>
</dbReference>
<comment type="caution">
    <text evidence="4">The sequence shown here is derived from an EMBL/GenBank/DDBJ whole genome shotgun (WGS) entry which is preliminary data.</text>
</comment>
<dbReference type="InterPro" id="IPR022472">
    <property type="entry name" value="VPLPA-CTERM"/>
</dbReference>
<feature type="signal peptide" evidence="3">
    <location>
        <begin position="1"/>
        <end position="19"/>
    </location>
</feature>
<dbReference type="RefSeq" id="WP_165915503.1">
    <property type="nucleotide sequence ID" value="NZ_SLXP01000002.1"/>
</dbReference>
<dbReference type="CDD" id="cd01846">
    <property type="entry name" value="fatty_acyltransferase_like"/>
    <property type="match status" value="1"/>
</dbReference>
<reference evidence="4 5" key="1">
    <citation type="submission" date="2019-03" db="EMBL/GenBank/DDBJ databases">
        <title>Genomic Encyclopedia of Type Strains, Phase IV (KMG-IV): sequencing the most valuable type-strain genomes for metagenomic binning, comparative biology and taxonomic classification.</title>
        <authorList>
            <person name="Goeker M."/>
        </authorList>
    </citation>
    <scope>NUCLEOTIDE SEQUENCE [LARGE SCALE GENOMIC DNA]</scope>
    <source>
        <strain evidence="4 5">DSM 18063</strain>
    </source>
</reference>
<keyword evidence="3" id="KW-0732">Signal</keyword>